<dbReference type="InterPro" id="IPR010987">
    <property type="entry name" value="Glutathione-S-Trfase_C-like"/>
</dbReference>
<dbReference type="GO" id="GO:0005737">
    <property type="term" value="C:cytoplasm"/>
    <property type="evidence" value="ECO:0007669"/>
    <property type="project" value="TreeGrafter"/>
</dbReference>
<dbReference type="CDD" id="cd03190">
    <property type="entry name" value="GST_C_Omega_like"/>
    <property type="match status" value="1"/>
</dbReference>
<dbReference type="InterPro" id="IPR040079">
    <property type="entry name" value="Glutathione_S-Trfase"/>
</dbReference>
<dbReference type="SFLD" id="SFLDS00019">
    <property type="entry name" value="Glutathione_Transferase_(cytos"/>
    <property type="match status" value="1"/>
</dbReference>
<dbReference type="InterPro" id="IPR004045">
    <property type="entry name" value="Glutathione_S-Trfase_N"/>
</dbReference>
<evidence type="ECO:0000313" key="6">
    <source>
        <dbReference type="EMBL" id="MBD3868929.1"/>
    </source>
</evidence>
<dbReference type="PANTHER" id="PTHR32419">
    <property type="entry name" value="GLUTATHIONYL-HYDROQUINONE REDUCTASE"/>
    <property type="match status" value="1"/>
</dbReference>
<dbReference type="InterPro" id="IPR036249">
    <property type="entry name" value="Thioredoxin-like_sf"/>
</dbReference>
<dbReference type="SFLD" id="SFLDG01206">
    <property type="entry name" value="Xi.1"/>
    <property type="match status" value="1"/>
</dbReference>
<feature type="binding site" evidence="2">
    <location>
        <begin position="117"/>
        <end position="120"/>
    </location>
    <ligand>
        <name>glutathione</name>
        <dbReference type="ChEBI" id="CHEBI:57925"/>
    </ligand>
</feature>
<evidence type="ECO:0000256" key="1">
    <source>
        <dbReference type="PIRSR" id="PIRSR015753-1"/>
    </source>
</evidence>
<sequence length="314" mass="35636">MAQAPQYPKETAEDGTFRRQESRFRHQVEGGGRTPFPPDPGRYHLYVSYACPWAHRTIIMRNLKKLQDVVSMSAVDPIRGERGWAFSEGEGHGPDPVNGFAYLEEAYLASDPGFDGRVTVPVLWDRESGAIVNNESSEIIRMLNGAFDKHGDGSVDLYPLELRDEIDRVNDLVYDTVNNGVYKAGFASNQKAYEEACRALFQTLDRLEDGLARQRYLVGNRLTEADVRLFTTLVRFDPVYHGHFKCNIRQLKDYPNLWGYTRDLFHHPGVGETVNLDHIKRHYYATHTAINPTGVVPLGPDLTFDPCPERSYLG</sequence>
<dbReference type="PIRSF" id="PIRSF015753">
    <property type="entry name" value="GST"/>
    <property type="match status" value="1"/>
</dbReference>
<dbReference type="InterPro" id="IPR036282">
    <property type="entry name" value="Glutathione-S-Trfase_C_sf"/>
</dbReference>
<dbReference type="PROSITE" id="PS50405">
    <property type="entry name" value="GST_CTER"/>
    <property type="match status" value="1"/>
</dbReference>
<gene>
    <name evidence="6" type="ORF">IFK94_12445</name>
</gene>
<protein>
    <submittedName>
        <fullName evidence="6">Glutathione S-transferase family protein</fullName>
    </submittedName>
</protein>
<dbReference type="PANTHER" id="PTHR32419:SF6">
    <property type="entry name" value="GLUTATHIONE S-TRANSFERASE OMEGA-LIKE 1-RELATED"/>
    <property type="match status" value="1"/>
</dbReference>
<dbReference type="Gene3D" id="1.20.1050.10">
    <property type="match status" value="1"/>
</dbReference>
<proteinExistence type="predicted"/>
<dbReference type="InterPro" id="IPR047047">
    <property type="entry name" value="GST_Omega-like_C"/>
</dbReference>
<dbReference type="SFLD" id="SFLDG01148">
    <property type="entry name" value="Xi_(cytGST)"/>
    <property type="match status" value="1"/>
</dbReference>
<dbReference type="SUPFAM" id="SSF47616">
    <property type="entry name" value="GST C-terminal domain-like"/>
    <property type="match status" value="1"/>
</dbReference>
<organism evidence="6 7">
    <name type="scientific">Candidatus Polarisedimenticola svalbardensis</name>
    <dbReference type="NCBI Taxonomy" id="2886004"/>
    <lineage>
        <taxon>Bacteria</taxon>
        <taxon>Pseudomonadati</taxon>
        <taxon>Acidobacteriota</taxon>
        <taxon>Candidatus Polarisedimenticolia</taxon>
        <taxon>Candidatus Polarisedimenticolales</taxon>
        <taxon>Candidatus Polarisedimenticolaceae</taxon>
        <taxon>Candidatus Polarisedimenticola</taxon>
    </lineage>
</organism>
<dbReference type="Pfam" id="PF13410">
    <property type="entry name" value="GST_C_2"/>
    <property type="match status" value="1"/>
</dbReference>
<name>A0A8J6Y408_9BACT</name>
<accession>A0A8J6Y408</accession>
<dbReference type="GO" id="GO:0004364">
    <property type="term" value="F:glutathione transferase activity"/>
    <property type="evidence" value="ECO:0007669"/>
    <property type="project" value="InterPro"/>
</dbReference>
<comment type="caution">
    <text evidence="6">The sequence shown here is derived from an EMBL/GenBank/DDBJ whole genome shotgun (WGS) entry which is preliminary data.</text>
</comment>
<feature type="compositionally biased region" description="Basic and acidic residues" evidence="4">
    <location>
        <begin position="10"/>
        <end position="28"/>
    </location>
</feature>
<feature type="site" description="Lowers pKa of active site Cys" evidence="3">
    <location>
        <position position="283"/>
    </location>
</feature>
<dbReference type="AlphaFoldDB" id="A0A8J6Y408"/>
<feature type="site" description="Lowers pKa of active site Cys" evidence="3">
    <location>
        <position position="240"/>
    </location>
</feature>
<feature type="binding site" evidence="2">
    <location>
        <begin position="135"/>
        <end position="136"/>
    </location>
    <ligand>
        <name>glutathione</name>
        <dbReference type="ChEBI" id="CHEBI:57925"/>
    </ligand>
</feature>
<dbReference type="Proteomes" id="UP000648239">
    <property type="component" value="Unassembled WGS sequence"/>
</dbReference>
<feature type="active site" description="Proton donor/acceptor" evidence="1">
    <location>
        <position position="182"/>
    </location>
</feature>
<dbReference type="Pfam" id="PF13409">
    <property type="entry name" value="GST_N_2"/>
    <property type="match status" value="1"/>
</dbReference>
<dbReference type="Gene3D" id="3.40.30.10">
    <property type="entry name" value="Glutaredoxin"/>
    <property type="match status" value="1"/>
</dbReference>
<dbReference type="InterPro" id="IPR016639">
    <property type="entry name" value="GST_Omega/GSH"/>
</dbReference>
<evidence type="ECO:0000259" key="5">
    <source>
        <dbReference type="PROSITE" id="PS50405"/>
    </source>
</evidence>
<evidence type="ECO:0000256" key="4">
    <source>
        <dbReference type="SAM" id="MobiDB-lite"/>
    </source>
</evidence>
<evidence type="ECO:0000256" key="2">
    <source>
        <dbReference type="PIRSR" id="PIRSR015753-2"/>
    </source>
</evidence>
<dbReference type="EMBL" id="JACXWD010000049">
    <property type="protein sequence ID" value="MBD3868929.1"/>
    <property type="molecule type" value="Genomic_DNA"/>
</dbReference>
<feature type="active site" description="Nucleophile" evidence="1">
    <location>
        <position position="51"/>
    </location>
</feature>
<feature type="binding site" evidence="2">
    <location>
        <position position="84"/>
    </location>
    <ligand>
        <name>glutathione</name>
        <dbReference type="ChEBI" id="CHEBI:57925"/>
    </ligand>
</feature>
<evidence type="ECO:0000313" key="7">
    <source>
        <dbReference type="Proteomes" id="UP000648239"/>
    </source>
</evidence>
<dbReference type="SUPFAM" id="SSF52833">
    <property type="entry name" value="Thioredoxin-like"/>
    <property type="match status" value="1"/>
</dbReference>
<evidence type="ECO:0000256" key="3">
    <source>
        <dbReference type="PIRSR" id="PIRSR015753-3"/>
    </source>
</evidence>
<feature type="region of interest" description="Disordered" evidence="4">
    <location>
        <begin position="1"/>
        <end position="37"/>
    </location>
</feature>
<reference evidence="6 7" key="1">
    <citation type="submission" date="2020-08" db="EMBL/GenBank/DDBJ databases">
        <title>Acidobacteriota in marine sediments use diverse sulfur dissimilation pathways.</title>
        <authorList>
            <person name="Wasmund K."/>
        </authorList>
    </citation>
    <scope>NUCLEOTIDE SEQUENCE [LARGE SCALE GENOMIC DNA]</scope>
    <source>
        <strain evidence="6">MAG AM4</strain>
    </source>
</reference>
<feature type="domain" description="GST C-terminal" evidence="5">
    <location>
        <begin position="159"/>
        <end position="286"/>
    </location>
</feature>